<dbReference type="InterPro" id="IPR008257">
    <property type="entry name" value="Pept_M19"/>
</dbReference>
<gene>
    <name evidence="1" type="ORF">Pcatena_02430</name>
</gene>
<dbReference type="PANTHER" id="PTHR10443">
    <property type="entry name" value="MICROSOMAL DIPEPTIDASE"/>
    <property type="match status" value="1"/>
</dbReference>
<dbReference type="GO" id="GO:0070573">
    <property type="term" value="F:metallodipeptidase activity"/>
    <property type="evidence" value="ECO:0007669"/>
    <property type="project" value="InterPro"/>
</dbReference>
<dbReference type="InterPro" id="IPR032466">
    <property type="entry name" value="Metal_Hydrolase"/>
</dbReference>
<proteinExistence type="predicted"/>
<dbReference type="PANTHER" id="PTHR10443:SF12">
    <property type="entry name" value="DIPEPTIDASE"/>
    <property type="match status" value="1"/>
</dbReference>
<dbReference type="PROSITE" id="PS51365">
    <property type="entry name" value="RENAL_DIPEPTIDASE_2"/>
    <property type="match status" value="1"/>
</dbReference>
<organism evidence="1 2">
    <name type="scientific">Parolsenella catena</name>
    <dbReference type="NCBI Taxonomy" id="2003188"/>
    <lineage>
        <taxon>Bacteria</taxon>
        <taxon>Bacillati</taxon>
        <taxon>Actinomycetota</taxon>
        <taxon>Coriobacteriia</taxon>
        <taxon>Coriobacteriales</taxon>
        <taxon>Atopobiaceae</taxon>
        <taxon>Parolsenella</taxon>
    </lineage>
</organism>
<dbReference type="Pfam" id="PF01244">
    <property type="entry name" value="Peptidase_M19"/>
    <property type="match status" value="1"/>
</dbReference>
<dbReference type="GeneID" id="88848392"/>
<reference evidence="2" key="1">
    <citation type="submission" date="2018-11" db="EMBL/GenBank/DDBJ databases">
        <title>Comparative genomics of Parolsenella catena and Libanicoccus massiliensis: Reclassification of Libanicoccus massiliensis as Parolsenella massiliensis comb. nov.</title>
        <authorList>
            <person name="Sakamoto M."/>
            <person name="Ikeyama N."/>
            <person name="Murakami T."/>
            <person name="Mori H."/>
            <person name="Yuki M."/>
            <person name="Ohkuma M."/>
        </authorList>
    </citation>
    <scope>NUCLEOTIDE SEQUENCE [LARGE SCALE GENOMIC DNA]</scope>
    <source>
        <strain evidence="2">JCM 31932</strain>
    </source>
</reference>
<evidence type="ECO:0000313" key="2">
    <source>
        <dbReference type="Proteomes" id="UP000273154"/>
    </source>
</evidence>
<dbReference type="SUPFAM" id="SSF51556">
    <property type="entry name" value="Metallo-dependent hydrolases"/>
    <property type="match status" value="1"/>
</dbReference>
<dbReference type="KEGG" id="pcat:Pcatena_02430"/>
<dbReference type="AlphaFoldDB" id="A0A3G9K0I3"/>
<dbReference type="GO" id="GO:0006508">
    <property type="term" value="P:proteolysis"/>
    <property type="evidence" value="ECO:0007669"/>
    <property type="project" value="InterPro"/>
</dbReference>
<sequence>MSYPVFDMHCDTADRLAWQFLPDDIKQTCGMDFYGPGDADDPSACRDLASSHCHISLDKVGATPWAQCFACYVPDALSPEQATGFHEGVMSHLTHEVERNAGRVVAVASASQLRDVLENSGEPHVAAVHTIENARMFAADLGLVERYAADGLLMASISWNAAGPLASGHDTHEHVSELGARAIAEMERNRVVLDVSHLNDECFDDVCRLSTRPFVASHSNSRAVCGHRRNLTDRQFAEIRERGGVVGLNYCDKFLSNEVLEGHAADVSFDEVAAHIEHWLDLGGEDVVALGGDLDGAAVPSLLDGADKMPAFQGLLEHRFGSAITRKLCYANALAFFEREGR</sequence>
<name>A0A3G9K0I3_9ACTN</name>
<evidence type="ECO:0000313" key="1">
    <source>
        <dbReference type="EMBL" id="BBH49656.1"/>
    </source>
</evidence>
<keyword evidence="2" id="KW-1185">Reference proteome</keyword>
<dbReference type="EMBL" id="AP019367">
    <property type="protein sequence ID" value="BBH49656.1"/>
    <property type="molecule type" value="Genomic_DNA"/>
</dbReference>
<protein>
    <submittedName>
        <fullName evidence="1">Peptidase M19</fullName>
    </submittedName>
</protein>
<dbReference type="RefSeq" id="WP_126420917.1">
    <property type="nucleotide sequence ID" value="NZ_AP019367.1"/>
</dbReference>
<dbReference type="OrthoDB" id="9804920at2"/>
<dbReference type="Proteomes" id="UP000273154">
    <property type="component" value="Chromosome"/>
</dbReference>
<accession>A0A3G9K0I3</accession>
<dbReference type="Gene3D" id="3.20.20.140">
    <property type="entry name" value="Metal-dependent hydrolases"/>
    <property type="match status" value="1"/>
</dbReference>